<dbReference type="GO" id="GO:0004497">
    <property type="term" value="F:monooxygenase activity"/>
    <property type="evidence" value="ECO:0007669"/>
    <property type="project" value="UniProtKB-KW"/>
</dbReference>
<dbReference type="OrthoDB" id="1470350at2759"/>
<proteinExistence type="inferred from homology"/>
<organism evidence="10 11">
    <name type="scientific">Hericium alpestre</name>
    <dbReference type="NCBI Taxonomy" id="135208"/>
    <lineage>
        <taxon>Eukaryota</taxon>
        <taxon>Fungi</taxon>
        <taxon>Dikarya</taxon>
        <taxon>Basidiomycota</taxon>
        <taxon>Agaricomycotina</taxon>
        <taxon>Agaricomycetes</taxon>
        <taxon>Russulales</taxon>
        <taxon>Hericiaceae</taxon>
        <taxon>Hericium</taxon>
    </lineage>
</organism>
<dbReference type="PANTHER" id="PTHR24305:SF166">
    <property type="entry name" value="CYTOCHROME P450 12A4, MITOCHONDRIAL-RELATED"/>
    <property type="match status" value="1"/>
</dbReference>
<dbReference type="PRINTS" id="PR00463">
    <property type="entry name" value="EP450I"/>
</dbReference>
<comment type="similarity">
    <text evidence="3">Belongs to the cytochrome P450 family.</text>
</comment>
<dbReference type="SUPFAM" id="SSF48264">
    <property type="entry name" value="Cytochrome P450"/>
    <property type="match status" value="1"/>
</dbReference>
<sequence>MSLSWPAIAGVFALLSVYVVRALTPPPNLRHLPKVPLIPLLWSYFSGEVEDVRIKRLILPFAKEGTEGAVLVYAFGRWIVHVIDHKIVKDLSANIALWPKEEPQDEMLLWRFVGKTNVILSNGMNWQRHSRVVRSALGRTIPIADFVLLSKKLFSVMGSGGRLVWDDLTMRFTLDAVGATTFGHDFQAITDVNSPFVKDYNRVMDGIASPLYIVFPKLETWIPRHSVVKKIDALVSMFGDLLEAKKNNMANDMLSYMLEDPEMTDTDFRDNMVVFFIAGHDTSAGAMSSLVYYLAKDQDMQAQARAEVLAALGDDDPDAQNMRNMPFTQACIREALRINTPITYMVPRASAEPALLTAANGKTYFLPPHTSVILNICAIHHNDTYWPNPHTFDPSRFMGQSAADKDRIDASPWL</sequence>
<evidence type="ECO:0000256" key="7">
    <source>
        <dbReference type="ARBA" id="ARBA00023004"/>
    </source>
</evidence>
<gene>
    <name evidence="10" type="ORF">EWM64_g4773</name>
</gene>
<evidence type="ECO:0000256" key="3">
    <source>
        <dbReference type="ARBA" id="ARBA00010617"/>
    </source>
</evidence>
<dbReference type="InterPro" id="IPR050121">
    <property type="entry name" value="Cytochrome_P450_monoxygenase"/>
</dbReference>
<keyword evidence="9" id="KW-0732">Signal</keyword>
<dbReference type="Gene3D" id="1.10.630.10">
    <property type="entry name" value="Cytochrome P450"/>
    <property type="match status" value="1"/>
</dbReference>
<evidence type="ECO:0000256" key="1">
    <source>
        <dbReference type="ARBA" id="ARBA00001971"/>
    </source>
</evidence>
<evidence type="ECO:0000256" key="2">
    <source>
        <dbReference type="ARBA" id="ARBA00005179"/>
    </source>
</evidence>
<dbReference type="InterPro" id="IPR036396">
    <property type="entry name" value="Cyt_P450_sf"/>
</dbReference>
<dbReference type="EMBL" id="SFCI01000535">
    <property type="protein sequence ID" value="TFY79240.1"/>
    <property type="molecule type" value="Genomic_DNA"/>
</dbReference>
<keyword evidence="4" id="KW-0349">Heme</keyword>
<dbReference type="InterPro" id="IPR002401">
    <property type="entry name" value="Cyt_P450_E_grp-I"/>
</dbReference>
<keyword evidence="7" id="KW-0408">Iron</keyword>
<evidence type="ECO:0000256" key="6">
    <source>
        <dbReference type="ARBA" id="ARBA00023002"/>
    </source>
</evidence>
<reference evidence="10 11" key="1">
    <citation type="submission" date="2019-02" db="EMBL/GenBank/DDBJ databases">
        <title>Genome sequencing of the rare red list fungi Hericium alpestre (H. flagellum).</title>
        <authorList>
            <person name="Buettner E."/>
            <person name="Kellner H."/>
        </authorList>
    </citation>
    <scope>NUCLEOTIDE SEQUENCE [LARGE SCALE GENOMIC DNA]</scope>
    <source>
        <strain evidence="10 11">DSM 108284</strain>
    </source>
</reference>
<dbReference type="Pfam" id="PF00067">
    <property type="entry name" value="p450"/>
    <property type="match status" value="1"/>
</dbReference>
<keyword evidence="8" id="KW-0503">Monooxygenase</keyword>
<dbReference type="PANTHER" id="PTHR24305">
    <property type="entry name" value="CYTOCHROME P450"/>
    <property type="match status" value="1"/>
</dbReference>
<evidence type="ECO:0000256" key="5">
    <source>
        <dbReference type="ARBA" id="ARBA00022723"/>
    </source>
</evidence>
<keyword evidence="6" id="KW-0560">Oxidoreductase</keyword>
<name>A0A4Y9ZYG7_9AGAM</name>
<evidence type="ECO:0008006" key="12">
    <source>
        <dbReference type="Google" id="ProtNLM"/>
    </source>
</evidence>
<dbReference type="AlphaFoldDB" id="A0A4Y9ZYG7"/>
<evidence type="ECO:0000313" key="10">
    <source>
        <dbReference type="EMBL" id="TFY79240.1"/>
    </source>
</evidence>
<comment type="caution">
    <text evidence="10">The sequence shown here is derived from an EMBL/GenBank/DDBJ whole genome shotgun (WGS) entry which is preliminary data.</text>
</comment>
<dbReference type="GO" id="GO:0016705">
    <property type="term" value="F:oxidoreductase activity, acting on paired donors, with incorporation or reduction of molecular oxygen"/>
    <property type="evidence" value="ECO:0007669"/>
    <property type="project" value="InterPro"/>
</dbReference>
<dbReference type="Proteomes" id="UP000298061">
    <property type="component" value="Unassembled WGS sequence"/>
</dbReference>
<evidence type="ECO:0000256" key="9">
    <source>
        <dbReference type="SAM" id="SignalP"/>
    </source>
</evidence>
<keyword evidence="11" id="KW-1185">Reference proteome</keyword>
<evidence type="ECO:0000256" key="4">
    <source>
        <dbReference type="ARBA" id="ARBA00022617"/>
    </source>
</evidence>
<dbReference type="STRING" id="135208.A0A4Y9ZYG7"/>
<comment type="cofactor">
    <cofactor evidence="1">
        <name>heme</name>
        <dbReference type="ChEBI" id="CHEBI:30413"/>
    </cofactor>
</comment>
<dbReference type="GO" id="GO:0020037">
    <property type="term" value="F:heme binding"/>
    <property type="evidence" value="ECO:0007669"/>
    <property type="project" value="InterPro"/>
</dbReference>
<evidence type="ECO:0000313" key="11">
    <source>
        <dbReference type="Proteomes" id="UP000298061"/>
    </source>
</evidence>
<evidence type="ECO:0000256" key="8">
    <source>
        <dbReference type="ARBA" id="ARBA00023033"/>
    </source>
</evidence>
<dbReference type="GO" id="GO:0005506">
    <property type="term" value="F:iron ion binding"/>
    <property type="evidence" value="ECO:0007669"/>
    <property type="project" value="InterPro"/>
</dbReference>
<accession>A0A4Y9ZYG7</accession>
<keyword evidence="5" id="KW-0479">Metal-binding</keyword>
<protein>
    <recommendedName>
        <fullName evidence="12">Cytochrome P450</fullName>
    </recommendedName>
</protein>
<feature type="chain" id="PRO_5021281350" description="Cytochrome P450" evidence="9">
    <location>
        <begin position="23"/>
        <end position="414"/>
    </location>
</feature>
<dbReference type="InterPro" id="IPR001128">
    <property type="entry name" value="Cyt_P450"/>
</dbReference>
<comment type="pathway">
    <text evidence="2">Secondary metabolite biosynthesis.</text>
</comment>
<feature type="signal peptide" evidence="9">
    <location>
        <begin position="1"/>
        <end position="22"/>
    </location>
</feature>